<feature type="compositionally biased region" description="Low complexity" evidence="1">
    <location>
        <begin position="22"/>
        <end position="31"/>
    </location>
</feature>
<sequence length="192" mass="22110">MFSGSESTTESSVGARKRRNWSSAASSTHSSIWPRSTSSLFESPETGPGTRQRARDDRKRDNATWVPSMQNNTFAYDTDVESYMPGDGLKYLSEISDVESSEIEMPRDQQRPSIPSFRNPNHNKLKNPPKEKNMAEFGWGHLHEVEDPFWEGIRRQNKREREFRIQRSPLSAQEPPRLLKIRGIDNSFTSHI</sequence>
<feature type="region of interest" description="Disordered" evidence="1">
    <location>
        <begin position="100"/>
        <end position="129"/>
    </location>
</feature>
<feature type="compositionally biased region" description="Basic and acidic residues" evidence="1">
    <location>
        <begin position="53"/>
        <end position="62"/>
    </location>
</feature>
<protein>
    <submittedName>
        <fullName evidence="2">Oidioi.mRNA.OKI2018_I69.XSR.g15860.t1.cds</fullName>
    </submittedName>
</protein>
<keyword evidence="3" id="KW-1185">Reference proteome</keyword>
<evidence type="ECO:0000313" key="3">
    <source>
        <dbReference type="Proteomes" id="UP001158576"/>
    </source>
</evidence>
<accession>A0ABN7SE76</accession>
<evidence type="ECO:0000313" key="2">
    <source>
        <dbReference type="EMBL" id="CAG5098652.1"/>
    </source>
</evidence>
<evidence type="ECO:0000256" key="1">
    <source>
        <dbReference type="SAM" id="MobiDB-lite"/>
    </source>
</evidence>
<proteinExistence type="predicted"/>
<reference evidence="2 3" key="1">
    <citation type="submission" date="2021-04" db="EMBL/GenBank/DDBJ databases">
        <authorList>
            <person name="Bliznina A."/>
        </authorList>
    </citation>
    <scope>NUCLEOTIDE SEQUENCE [LARGE SCALE GENOMIC DNA]</scope>
</reference>
<name>A0ABN7SE76_OIKDI</name>
<gene>
    <name evidence="2" type="ORF">OKIOD_LOCUS7418</name>
</gene>
<feature type="compositionally biased region" description="Low complexity" evidence="1">
    <location>
        <begin position="1"/>
        <end position="14"/>
    </location>
</feature>
<dbReference type="EMBL" id="OU015569">
    <property type="protein sequence ID" value="CAG5098652.1"/>
    <property type="molecule type" value="Genomic_DNA"/>
</dbReference>
<feature type="region of interest" description="Disordered" evidence="1">
    <location>
        <begin position="1"/>
        <end position="67"/>
    </location>
</feature>
<organism evidence="2 3">
    <name type="scientific">Oikopleura dioica</name>
    <name type="common">Tunicate</name>
    <dbReference type="NCBI Taxonomy" id="34765"/>
    <lineage>
        <taxon>Eukaryota</taxon>
        <taxon>Metazoa</taxon>
        <taxon>Chordata</taxon>
        <taxon>Tunicata</taxon>
        <taxon>Appendicularia</taxon>
        <taxon>Copelata</taxon>
        <taxon>Oikopleuridae</taxon>
        <taxon>Oikopleura</taxon>
    </lineage>
</organism>
<dbReference type="Proteomes" id="UP001158576">
    <property type="component" value="Chromosome XSR"/>
</dbReference>